<dbReference type="PROSITE" id="PS50093">
    <property type="entry name" value="PKD"/>
    <property type="match status" value="2"/>
</dbReference>
<dbReference type="RefSeq" id="WP_369329939.1">
    <property type="nucleotide sequence ID" value="NZ_JAULBC010000004.1"/>
</dbReference>
<feature type="domain" description="PKD" evidence="2">
    <location>
        <begin position="311"/>
        <end position="377"/>
    </location>
</feature>
<gene>
    <name evidence="3" type="ORF">QTN47_13535</name>
</gene>
<dbReference type="Pfam" id="PF13585">
    <property type="entry name" value="CHU_C"/>
    <property type="match status" value="1"/>
</dbReference>
<reference evidence="3 4" key="1">
    <citation type="submission" date="2023-07" db="EMBL/GenBank/DDBJ databases">
        <authorList>
            <person name="Lian W.-H."/>
        </authorList>
    </citation>
    <scope>NUCLEOTIDE SEQUENCE [LARGE SCALE GENOMIC DNA]</scope>
    <source>
        <strain evidence="3 4">SYSU DXS3180</strain>
    </source>
</reference>
<feature type="signal peptide" evidence="1">
    <location>
        <begin position="1"/>
        <end position="19"/>
    </location>
</feature>
<keyword evidence="4" id="KW-1185">Reference proteome</keyword>
<feature type="domain" description="PKD" evidence="2">
    <location>
        <begin position="411"/>
        <end position="463"/>
    </location>
</feature>
<comment type="caution">
    <text evidence="3">The sequence shown here is derived from an EMBL/GenBank/DDBJ whole genome shotgun (WGS) entry which is preliminary data.</text>
</comment>
<proteinExistence type="predicted"/>
<keyword evidence="1" id="KW-0732">Signal</keyword>
<evidence type="ECO:0000313" key="3">
    <source>
        <dbReference type="EMBL" id="MEX6688530.1"/>
    </source>
</evidence>
<organism evidence="3 4">
    <name type="scientific">Danxiaibacter flavus</name>
    <dbReference type="NCBI Taxonomy" id="3049108"/>
    <lineage>
        <taxon>Bacteria</taxon>
        <taxon>Pseudomonadati</taxon>
        <taxon>Bacteroidota</taxon>
        <taxon>Chitinophagia</taxon>
        <taxon>Chitinophagales</taxon>
        <taxon>Chitinophagaceae</taxon>
        <taxon>Danxiaibacter</taxon>
    </lineage>
</organism>
<feature type="chain" id="PRO_5046593648" evidence="1">
    <location>
        <begin position="20"/>
        <end position="876"/>
    </location>
</feature>
<dbReference type="CDD" id="cd00146">
    <property type="entry name" value="PKD"/>
    <property type="match status" value="2"/>
</dbReference>
<accession>A0ABV3ZGA4</accession>
<evidence type="ECO:0000313" key="4">
    <source>
        <dbReference type="Proteomes" id="UP001560573"/>
    </source>
</evidence>
<dbReference type="InterPro" id="IPR000601">
    <property type="entry name" value="PKD_dom"/>
</dbReference>
<dbReference type="Pfam" id="PF18911">
    <property type="entry name" value="PKD_4"/>
    <property type="match status" value="2"/>
</dbReference>
<dbReference type="InterPro" id="IPR013783">
    <property type="entry name" value="Ig-like_fold"/>
</dbReference>
<evidence type="ECO:0000259" key="2">
    <source>
        <dbReference type="PROSITE" id="PS50093"/>
    </source>
</evidence>
<dbReference type="InterPro" id="IPR026341">
    <property type="entry name" value="T9SS_type_B"/>
</dbReference>
<dbReference type="InterPro" id="IPR035986">
    <property type="entry name" value="PKD_dom_sf"/>
</dbReference>
<dbReference type="EMBL" id="JAULBC010000004">
    <property type="protein sequence ID" value="MEX6688530.1"/>
    <property type="molecule type" value="Genomic_DNA"/>
</dbReference>
<protein>
    <submittedName>
        <fullName evidence="3">PKD domain-containing protein</fullName>
    </submittedName>
</protein>
<dbReference type="Gene3D" id="2.60.40.10">
    <property type="entry name" value="Immunoglobulins"/>
    <property type="match status" value="2"/>
</dbReference>
<evidence type="ECO:0000256" key="1">
    <source>
        <dbReference type="SAM" id="SignalP"/>
    </source>
</evidence>
<dbReference type="InterPro" id="IPR022409">
    <property type="entry name" value="PKD/Chitinase_dom"/>
</dbReference>
<dbReference type="NCBIfam" id="TIGR04131">
    <property type="entry name" value="Bac_Flav_CTERM"/>
    <property type="match status" value="1"/>
</dbReference>
<name>A0ABV3ZGA4_9BACT</name>
<dbReference type="SUPFAM" id="SSF49299">
    <property type="entry name" value="PKD domain"/>
    <property type="match status" value="2"/>
</dbReference>
<dbReference type="SMART" id="SM00089">
    <property type="entry name" value="PKD"/>
    <property type="match status" value="2"/>
</dbReference>
<dbReference type="Proteomes" id="UP001560573">
    <property type="component" value="Unassembled WGS sequence"/>
</dbReference>
<sequence length="876" mass="94070">MKRLIPLFLLLSMVVGAYARHGKGGSLSYTYLGVGSSPNTSKYSVVVQHYVNCDLIGNELFNIILGVYDAGSSILLRTISVSRSSAQTIQKQQFNGCINPVPVICFYLATYSTVIELPDNNAGYVLTEQECCRAAVILNISNPTSVGFTYMNTIPGVINGVVYRNNSSPILALKDTAVICHNAPFMIDFGATDKDHDSLSYSFCEAFASGVQQQRQADPPLPPPYASVPYNAGFSGSSPMGNSVRINSKTGIISGTAPATTGAYVIAVCIDEFRKGVQIGSTKKEVLITVADCSLTAAALDPLYINCSNSTFNFENQSMASNITAYYWDFGVKASTSDTSSEPTPTYTYKDTGTYILKLRVSSSSGCSDSTTSTVKVYPGFTPAFSFTGSCYQAPFNFSDRSYAAYGSINSWFWDFGDESSSLNTATTQNATHQYTASGTRTATLQVTSTKGCSGSASKNITVNDKPEILLPFKDTLICADDKLPIVVTSTGNIATWTPNYNIINTSSLSTVVYPTDTTVYTITVRELGCVDSASLKVNVVDHITVKLSPDTSFCKGDSSFLHPVSDALAYNWQSSDNGASIYDSHVKQPLIFPSATTTYHVAASLGHCKDSGSITVNVSPYPSVIAGNDTTICHGTGAVLSAVTNAAYFSWNEDPYLLHRTSLTPDAYPQVTTAYIVTVKDTFFCPKPVSDTMIVTVVPPIVVNAGNDTSVVINQPLQLNATSSTNSVNFTWTPSVFLNNPLVANPVAVIGSDEVEWVEYHVTASTNAGCKGSDSILVKIFSTQPELFVPSAFTPNGDGRNDLIKPIPAGIAHFNYFRIYNRWGQLMFATTQPGAGWDGTLNGSKQPTATYIYAAEGTDYKGRVISRKGTIVLIR</sequence>